<keyword evidence="2" id="KW-1185">Reference proteome</keyword>
<evidence type="ECO:0000313" key="1">
    <source>
        <dbReference type="EMBL" id="MEE1944505.1"/>
    </source>
</evidence>
<proteinExistence type="predicted"/>
<evidence type="ECO:0000313" key="2">
    <source>
        <dbReference type="Proteomes" id="UP001336835"/>
    </source>
</evidence>
<reference evidence="1 2" key="1">
    <citation type="submission" date="2024-01" db="EMBL/GenBank/DDBJ databases">
        <title>Pedobacter sp. nov., isolated from fresh soil.</title>
        <authorList>
            <person name="Le N.T.T."/>
        </authorList>
    </citation>
    <scope>NUCLEOTIDE SEQUENCE [LARGE SCALE GENOMIC DNA]</scope>
    <source>
        <strain evidence="1 2">KR3-3</strain>
    </source>
</reference>
<organism evidence="1 2">
    <name type="scientific">Pedobacter albus</name>
    <dbReference type="NCBI Taxonomy" id="3113905"/>
    <lineage>
        <taxon>Bacteria</taxon>
        <taxon>Pseudomonadati</taxon>
        <taxon>Bacteroidota</taxon>
        <taxon>Sphingobacteriia</taxon>
        <taxon>Sphingobacteriales</taxon>
        <taxon>Sphingobacteriaceae</taxon>
        <taxon>Pedobacter</taxon>
    </lineage>
</organism>
<dbReference type="RefSeq" id="WP_330106874.1">
    <property type="nucleotide sequence ID" value="NZ_JAZDQT010000001.1"/>
</dbReference>
<comment type="caution">
    <text evidence="1">The sequence shown here is derived from an EMBL/GenBank/DDBJ whole genome shotgun (WGS) entry which is preliminary data.</text>
</comment>
<sequence length="1194" mass="133670">MAAIEKSLAATSQLVDARTEQDWLFFLGEFATLINFYDQDNTVNGNWAPFLLKDPVFLLATIAKTKVADLHAIYFKTKTRLQQLFAKGIELGKIGIGINDMLEQIFQVFVYLKRWIYYLQTTVEEYELKTYILQQVENVYSKYFWAISSLRQVLFSTTIIPGISKFDPGKLNAFQTHEELVWKKYENKEPYWEVLNLQHPINKNSPEAIFKSLVKAGDGIFVFFNNVVSHAQQAFEKLSANKSIHPDTTLLRSFVHLLKIQQAELNKLADKHLDFYYQDILQQVAEPAKADRVFVCAELMASDSLSWLPPATALDAGTDAEKNPVYFANAKGLWLNPAVITGLQTLSKTVVGTQQVSYDLGNIADPGTLKKDADNHLMTWPPFQAPSAVQTAMGIAFASPMLLLKEGNRSINISIEYNGLLDLDILETASYALSTATGWLNMAPKTTTISPKGQNQQLQLQFNLLPDQPAIEPILDEAINGFKADWPMLKIMFQNFPQSGEMAKVIALDIEVEVSGINNLQLYNDHGGIIAKAPYPIFGTTPLLNSNFLIGSSEIFSKPLQKLSLALNWGNLPDDFGIYYKAYNDYLHQKWTAIQNQKKTWLGRFFRWVKSWFVKSTDLFEEPFYNGGFKVDFKLLQARSWLPVNAVSETDPTHIPSSVPLFDEDADFKLLETTHFTCQPDPILLKPDATMQLQALAYQEESANGFIKLQLAVPTYGFGSELYPAIVYEQALANARLINKRRKKFEEPAKIPFAPLLNATQAGYTAKQSYLLSQNNGTDYPLACYHFTPFGNYLSYDQKQGRVNQGFAFGTDSQILPMVAEFPYQGFLFMQLHNLLPTSALSIFIEVKPQLSNKLPSLPLSCFYWSETGWQVLEVVADGTGNLSTSGILQVKIPNTIAVQHNTMPKDAYCICLATTEDPSLFAEISLVKTNGFEAERMAGSWQSLNEVPLLPANTILQPKLKLSAIKSLVQPFPSFGGRAAEEATMMNRRIGKRLKTKDRLRSTDDCLLLVKSEFPEIFYAKAVYNQLTRNTAIYLVGKAQSGSAGNALLPAVEPVLVKDIQRYVAQRSSAFTTISAQPFEIQYLMVSANISIREGFEPSLMQSAINAALNLYLSPWAESGAEQVTIEEPIGMAQVVNFIKNINGVVDVTDTSLQTWLADQDADKQTLQTVNPLKASTLIVPCLKHLLKCEVKL</sequence>
<accession>A0ABU7I4X2</accession>
<gene>
    <name evidence="1" type="ORF">VRU48_05255</name>
</gene>
<dbReference type="Proteomes" id="UP001336835">
    <property type="component" value="Unassembled WGS sequence"/>
</dbReference>
<protein>
    <recommendedName>
        <fullName evidence="3">Baseplate protein J-like domain-containing protein</fullName>
    </recommendedName>
</protein>
<name>A0ABU7I4X2_9SPHI</name>
<evidence type="ECO:0008006" key="3">
    <source>
        <dbReference type="Google" id="ProtNLM"/>
    </source>
</evidence>
<dbReference type="EMBL" id="JAZDQT010000001">
    <property type="protein sequence ID" value="MEE1944505.1"/>
    <property type="molecule type" value="Genomic_DNA"/>
</dbReference>